<feature type="transmembrane region" description="Helical" evidence="13">
    <location>
        <begin position="181"/>
        <end position="202"/>
    </location>
</feature>
<keyword evidence="2 13" id="KW-0812">Transmembrane</keyword>
<keyword evidence="7" id="KW-0915">Sodium</keyword>
<dbReference type="OrthoDB" id="377733at2759"/>
<dbReference type="Proteomes" id="UP000023152">
    <property type="component" value="Unassembled WGS sequence"/>
</dbReference>
<keyword evidence="15" id="KW-1185">Reference proteome</keyword>
<dbReference type="GO" id="GO:0140326">
    <property type="term" value="F:ATPase-coupled intramembrane lipid transporter activity"/>
    <property type="evidence" value="ECO:0007669"/>
    <property type="project" value="TreeGrafter"/>
</dbReference>
<evidence type="ECO:0000256" key="3">
    <source>
        <dbReference type="ARBA" id="ARBA00022741"/>
    </source>
</evidence>
<dbReference type="EMBL" id="ASPP01020619">
    <property type="protein sequence ID" value="ETO13414.1"/>
    <property type="molecule type" value="Genomic_DNA"/>
</dbReference>
<dbReference type="PANTHER" id="PTHR24092">
    <property type="entry name" value="PROBABLE PHOSPHOLIPID-TRANSPORTING ATPASE"/>
    <property type="match status" value="1"/>
</dbReference>
<evidence type="ECO:0000256" key="1">
    <source>
        <dbReference type="ARBA" id="ARBA00004141"/>
    </source>
</evidence>
<dbReference type="SUPFAM" id="SSF56784">
    <property type="entry name" value="HAD-like"/>
    <property type="match status" value="1"/>
</dbReference>
<evidence type="ECO:0000256" key="6">
    <source>
        <dbReference type="ARBA" id="ARBA00022989"/>
    </source>
</evidence>
<proteinExistence type="predicted"/>
<dbReference type="PROSITE" id="PS00154">
    <property type="entry name" value="ATPASE_E1_E2"/>
    <property type="match status" value="1"/>
</dbReference>
<keyword evidence="8 13" id="KW-0472">Membrane</keyword>
<dbReference type="InterPro" id="IPR036412">
    <property type="entry name" value="HAD-like_sf"/>
</dbReference>
<evidence type="ECO:0000256" key="11">
    <source>
        <dbReference type="ARBA" id="ARBA00049499"/>
    </source>
</evidence>
<evidence type="ECO:0000256" key="12">
    <source>
        <dbReference type="ARBA" id="ARBA00067200"/>
    </source>
</evidence>
<evidence type="ECO:0000256" key="2">
    <source>
        <dbReference type="ARBA" id="ARBA00022692"/>
    </source>
</evidence>
<protein>
    <recommendedName>
        <fullName evidence="12">P-type sodium-transporting ATPase4</fullName>
        <ecNumber evidence="10">7.2.2.3</ecNumber>
    </recommendedName>
</protein>
<sequence length="310" mass="35716">MKDRLSGVKLSMDLPNGQLDEWEALLGDLKVPKKTEGKEQEEPRPGTFETKTVSLSADNLLLRGSELRNSDWIYGLVVYVGFDCKIYMNNQSRKLKKKKIIIIITKTLSIFILYTYIYIYACIIHLFKRSSVEKQMNRYIYCMALAQLLICILCAVLSGLWQDSNTGAWYLDVSSDVASGATLKFFTWFIIFAQFIPISLLVSMEMVKYFQAFFMQWDMKMYTRLHGKQDKFCNVQNSGLNEDLGQIQYVFSDKTGTLTENSLDFRKCFIAEVNFGRGETEIARAANRKKEEIINIMSISIFMTTVISMI</sequence>
<feature type="non-terminal residue" evidence="14">
    <location>
        <position position="310"/>
    </location>
</feature>
<dbReference type="FunFam" id="3.40.50.1000:FF:000001">
    <property type="entry name" value="Phospholipid-transporting ATPase IC"/>
    <property type="match status" value="1"/>
</dbReference>
<dbReference type="EC" id="7.2.2.3" evidence="10"/>
<comment type="catalytic activity">
    <reaction evidence="11">
        <text>Na(+)(in) + ATP + H2O = Na(+)(out) + ADP + phosphate + H(+)</text>
        <dbReference type="Rhea" id="RHEA:14633"/>
        <dbReference type="ChEBI" id="CHEBI:15377"/>
        <dbReference type="ChEBI" id="CHEBI:15378"/>
        <dbReference type="ChEBI" id="CHEBI:29101"/>
        <dbReference type="ChEBI" id="CHEBI:30616"/>
        <dbReference type="ChEBI" id="CHEBI:43474"/>
        <dbReference type="ChEBI" id="CHEBI:456216"/>
        <dbReference type="EC" id="7.2.2.3"/>
    </reaction>
    <physiologicalReaction direction="left-to-right" evidence="11">
        <dbReference type="Rhea" id="RHEA:14634"/>
    </physiologicalReaction>
</comment>
<dbReference type="InterPro" id="IPR018303">
    <property type="entry name" value="ATPase_P-typ_P_site"/>
</dbReference>
<evidence type="ECO:0000313" key="15">
    <source>
        <dbReference type="Proteomes" id="UP000023152"/>
    </source>
</evidence>
<keyword evidence="5" id="KW-1278">Translocase</keyword>
<evidence type="ECO:0000256" key="10">
    <source>
        <dbReference type="ARBA" id="ARBA00035029"/>
    </source>
</evidence>
<feature type="transmembrane region" description="Helical" evidence="13">
    <location>
        <begin position="100"/>
        <end position="127"/>
    </location>
</feature>
<keyword evidence="6 13" id="KW-1133">Transmembrane helix</keyword>
<evidence type="ECO:0000313" key="14">
    <source>
        <dbReference type="EMBL" id="ETO13414.1"/>
    </source>
</evidence>
<keyword evidence="4" id="KW-0067">ATP-binding</keyword>
<keyword evidence="9" id="KW-0406">Ion transport</keyword>
<evidence type="ECO:0000256" key="13">
    <source>
        <dbReference type="SAM" id="Phobius"/>
    </source>
</evidence>
<evidence type="ECO:0000256" key="4">
    <source>
        <dbReference type="ARBA" id="ARBA00022840"/>
    </source>
</evidence>
<dbReference type="GO" id="GO:0005524">
    <property type="term" value="F:ATP binding"/>
    <property type="evidence" value="ECO:0007669"/>
    <property type="project" value="UniProtKB-KW"/>
</dbReference>
<reference evidence="14 15" key="1">
    <citation type="journal article" date="2013" name="Curr. Biol.">
        <title>The Genome of the Foraminiferan Reticulomyxa filosa.</title>
        <authorList>
            <person name="Glockner G."/>
            <person name="Hulsmann N."/>
            <person name="Schleicher M."/>
            <person name="Noegel A.A."/>
            <person name="Eichinger L."/>
            <person name="Gallinger C."/>
            <person name="Pawlowski J."/>
            <person name="Sierra R."/>
            <person name="Euteneuer U."/>
            <person name="Pillet L."/>
            <person name="Moustafa A."/>
            <person name="Platzer M."/>
            <person name="Groth M."/>
            <person name="Szafranski K."/>
            <person name="Schliwa M."/>
        </authorList>
    </citation>
    <scope>NUCLEOTIDE SEQUENCE [LARGE SCALE GENOMIC DNA]</scope>
</reference>
<dbReference type="GO" id="GO:0005886">
    <property type="term" value="C:plasma membrane"/>
    <property type="evidence" value="ECO:0007669"/>
    <property type="project" value="TreeGrafter"/>
</dbReference>
<evidence type="ECO:0000256" key="9">
    <source>
        <dbReference type="ARBA" id="ARBA00023201"/>
    </source>
</evidence>
<feature type="transmembrane region" description="Helical" evidence="13">
    <location>
        <begin position="139"/>
        <end position="161"/>
    </location>
</feature>
<keyword evidence="9" id="KW-0739">Sodium transport</keyword>
<dbReference type="InterPro" id="IPR023298">
    <property type="entry name" value="ATPase_P-typ_TM_dom_sf"/>
</dbReference>
<keyword evidence="9" id="KW-0813">Transport</keyword>
<accession>X6MHT7</accession>
<comment type="caution">
    <text evidence="14">The sequence shown here is derived from an EMBL/GenBank/DDBJ whole genome shotgun (WGS) entry which is preliminary data.</text>
</comment>
<name>X6MHT7_RETFI</name>
<gene>
    <name evidence="14" type="ORF">RFI_23961</name>
</gene>
<dbReference type="GO" id="GO:0008554">
    <property type="term" value="F:P-type sodium transporter activity"/>
    <property type="evidence" value="ECO:0007669"/>
    <property type="project" value="UniProtKB-EC"/>
</dbReference>
<dbReference type="SUPFAM" id="SSF81665">
    <property type="entry name" value="Calcium ATPase, transmembrane domain M"/>
    <property type="match status" value="1"/>
</dbReference>
<evidence type="ECO:0000256" key="7">
    <source>
        <dbReference type="ARBA" id="ARBA00023053"/>
    </source>
</evidence>
<evidence type="ECO:0000256" key="8">
    <source>
        <dbReference type="ARBA" id="ARBA00023136"/>
    </source>
</evidence>
<evidence type="ECO:0000256" key="5">
    <source>
        <dbReference type="ARBA" id="ARBA00022967"/>
    </source>
</evidence>
<dbReference type="AlphaFoldDB" id="X6MHT7"/>
<comment type="subcellular location">
    <subcellularLocation>
        <location evidence="1">Membrane</location>
        <topology evidence="1">Multi-pass membrane protein</topology>
    </subcellularLocation>
</comment>
<keyword evidence="3" id="KW-0547">Nucleotide-binding</keyword>
<dbReference type="GO" id="GO:0045332">
    <property type="term" value="P:phospholipid translocation"/>
    <property type="evidence" value="ECO:0007669"/>
    <property type="project" value="TreeGrafter"/>
</dbReference>
<organism evidence="14 15">
    <name type="scientific">Reticulomyxa filosa</name>
    <dbReference type="NCBI Taxonomy" id="46433"/>
    <lineage>
        <taxon>Eukaryota</taxon>
        <taxon>Sar</taxon>
        <taxon>Rhizaria</taxon>
        <taxon>Retaria</taxon>
        <taxon>Foraminifera</taxon>
        <taxon>Monothalamids</taxon>
        <taxon>Reticulomyxidae</taxon>
        <taxon>Reticulomyxa</taxon>
    </lineage>
</organism>